<accession>A0A916Y5G9</accession>
<keyword evidence="1" id="KW-0732">Signal</keyword>
<protein>
    <submittedName>
        <fullName evidence="3">CHRD domain-containing protein</fullName>
    </submittedName>
</protein>
<feature type="signal peptide" evidence="1">
    <location>
        <begin position="1"/>
        <end position="18"/>
    </location>
</feature>
<sequence length="145" mass="14757">MKKLIALAAIAAATPAIAGHHEDKANGHSKMLMAGLLGTNQVNGGDEDGRGQFMAWPDAEGQLCYRLMVSNVDAPTAAHIHSGAAGVNGGVVVGLSAPTDGKVEGCATVDADTMAALWAESGAYYVNVHNAEHPAGAVRGQLMSH</sequence>
<dbReference type="RefSeq" id="WP_066765649.1">
    <property type="nucleotide sequence ID" value="NZ_BMIO01000001.1"/>
</dbReference>
<dbReference type="AlphaFoldDB" id="A0A916Y5G9"/>
<feature type="chain" id="PRO_5037449370" evidence="1">
    <location>
        <begin position="19"/>
        <end position="145"/>
    </location>
</feature>
<evidence type="ECO:0000259" key="2">
    <source>
        <dbReference type="SMART" id="SM00754"/>
    </source>
</evidence>
<dbReference type="Proteomes" id="UP000598997">
    <property type="component" value="Unassembled WGS sequence"/>
</dbReference>
<dbReference type="SMART" id="SM00754">
    <property type="entry name" value="CHRD"/>
    <property type="match status" value="1"/>
</dbReference>
<dbReference type="OrthoDB" id="571052at2"/>
<evidence type="ECO:0000313" key="4">
    <source>
        <dbReference type="Proteomes" id="UP000598997"/>
    </source>
</evidence>
<proteinExistence type="predicted"/>
<name>A0A916Y5G9_9SPHN</name>
<comment type="caution">
    <text evidence="3">The sequence shown here is derived from an EMBL/GenBank/DDBJ whole genome shotgun (WGS) entry which is preliminary data.</text>
</comment>
<evidence type="ECO:0000313" key="3">
    <source>
        <dbReference type="EMBL" id="GGD31937.1"/>
    </source>
</evidence>
<evidence type="ECO:0000256" key="1">
    <source>
        <dbReference type="SAM" id="SignalP"/>
    </source>
</evidence>
<dbReference type="EMBL" id="BMIO01000001">
    <property type="protein sequence ID" value="GGD31937.1"/>
    <property type="molecule type" value="Genomic_DNA"/>
</dbReference>
<dbReference type="Pfam" id="PF07452">
    <property type="entry name" value="CHRD"/>
    <property type="match status" value="1"/>
</dbReference>
<keyword evidence="4" id="KW-1185">Reference proteome</keyword>
<feature type="domain" description="CHRD" evidence="2">
    <location>
        <begin position="30"/>
        <end position="144"/>
    </location>
</feature>
<organism evidence="3 4">
    <name type="scientific">Croceicoccus pelagius</name>
    <dbReference type="NCBI Taxonomy" id="1703341"/>
    <lineage>
        <taxon>Bacteria</taxon>
        <taxon>Pseudomonadati</taxon>
        <taxon>Pseudomonadota</taxon>
        <taxon>Alphaproteobacteria</taxon>
        <taxon>Sphingomonadales</taxon>
        <taxon>Erythrobacteraceae</taxon>
        <taxon>Croceicoccus</taxon>
    </lineage>
</organism>
<reference evidence="3 4" key="1">
    <citation type="journal article" date="2014" name="Int. J. Syst. Evol. Microbiol.">
        <title>Complete genome sequence of Corynebacterium casei LMG S-19264T (=DSM 44701T), isolated from a smear-ripened cheese.</title>
        <authorList>
            <consortium name="US DOE Joint Genome Institute (JGI-PGF)"/>
            <person name="Walter F."/>
            <person name="Albersmeier A."/>
            <person name="Kalinowski J."/>
            <person name="Ruckert C."/>
        </authorList>
    </citation>
    <scope>NUCLEOTIDE SEQUENCE [LARGE SCALE GENOMIC DNA]</scope>
    <source>
        <strain evidence="3 4">CGMCC 1.15358</strain>
    </source>
</reference>
<gene>
    <name evidence="3" type="ORF">GCM10010989_02470</name>
</gene>
<dbReference type="InterPro" id="IPR010895">
    <property type="entry name" value="CHRD"/>
</dbReference>